<dbReference type="PROSITE" id="PS50011">
    <property type="entry name" value="PROTEIN_KINASE_DOM"/>
    <property type="match status" value="1"/>
</dbReference>
<comment type="pathway">
    <text evidence="1">Phospholipid metabolism; phosphatidylcholine biosynthesis.</text>
</comment>
<evidence type="ECO:0000256" key="2">
    <source>
        <dbReference type="ARBA" id="ARBA00005189"/>
    </source>
</evidence>
<dbReference type="FunFam" id="1.10.510.10:FF:000624">
    <property type="entry name" value="Mitogen-activated protein kinase"/>
    <property type="match status" value="1"/>
</dbReference>
<dbReference type="InterPro" id="IPR017441">
    <property type="entry name" value="Protein_kinase_ATP_BS"/>
</dbReference>
<name>A0A814D7S8_ADIRI</name>
<dbReference type="GO" id="GO:0000234">
    <property type="term" value="F:phosphoethanolamine N-methyltransferase activity"/>
    <property type="evidence" value="ECO:0007669"/>
    <property type="project" value="UniProtKB-EC"/>
</dbReference>
<dbReference type="Pfam" id="PF00069">
    <property type="entry name" value="Pkinase"/>
    <property type="match status" value="1"/>
</dbReference>
<dbReference type="PANTHER" id="PTHR44307">
    <property type="entry name" value="PHOSPHOETHANOLAMINE METHYLTRANSFERASE"/>
    <property type="match status" value="1"/>
</dbReference>
<evidence type="ECO:0000256" key="7">
    <source>
        <dbReference type="ARBA" id="ARBA00022777"/>
    </source>
</evidence>
<evidence type="ECO:0000313" key="16">
    <source>
        <dbReference type="Proteomes" id="UP000663828"/>
    </source>
</evidence>
<evidence type="ECO:0000256" key="12">
    <source>
        <dbReference type="ARBA" id="ARBA00047841"/>
    </source>
</evidence>
<dbReference type="GO" id="GO:0004674">
    <property type="term" value="F:protein serine/threonine kinase activity"/>
    <property type="evidence" value="ECO:0007669"/>
    <property type="project" value="UniProtKB-KW"/>
</dbReference>
<comment type="caution">
    <text evidence="15">The sequence shown here is derived from an EMBL/GenBank/DDBJ whole genome shotgun (WGS) entry which is preliminary data.</text>
</comment>
<evidence type="ECO:0000256" key="13">
    <source>
        <dbReference type="PROSITE-ProRule" id="PRU10141"/>
    </source>
</evidence>
<protein>
    <recommendedName>
        <fullName evidence="9">phosphoethanolamine N-methyltransferase</fullName>
        <ecNumber evidence="9">2.1.1.103</ecNumber>
    </recommendedName>
</protein>
<gene>
    <name evidence="15" type="ORF">XAT740_LOCUS10612</name>
</gene>
<dbReference type="InterPro" id="IPR029063">
    <property type="entry name" value="SAM-dependent_MTases_sf"/>
</dbReference>
<evidence type="ECO:0000256" key="9">
    <source>
        <dbReference type="ARBA" id="ARBA00035674"/>
    </source>
</evidence>
<keyword evidence="6 13" id="KW-0547">Nucleotide-binding</keyword>
<evidence type="ECO:0000259" key="14">
    <source>
        <dbReference type="PROSITE" id="PS50011"/>
    </source>
</evidence>
<keyword evidence="5" id="KW-0808">Transferase</keyword>
<keyword evidence="4" id="KW-0489">Methyltransferase</keyword>
<dbReference type="Proteomes" id="UP000663828">
    <property type="component" value="Unassembled WGS sequence"/>
</dbReference>
<keyword evidence="7" id="KW-0418">Kinase</keyword>
<sequence>MFVDKTSLKLRKITLKSTFSSCGKFQYKLFFFQYTPFKTVGKFLPRILLYASILLHFSVLSNPTEPDMATDNSAQTQWHTFQCDHQEFKIPVRYQNPTKIGQGAFGAVIRLTDTTTGRTVAIKKLINPFPEHPVYALRAYRELIVLLQLKYPDVHIAQLLDVFTPDQNLQEFQTFYLVMKDAGRSLSDYINEHQLTEAEIKKIIYSILRGLKLAHSAHIIHRDLKPSNIGIDPETLYITILDFGLARVASNEIQTGYVQTRWWRAPEVYTNWEKYDDKLDTWSIGCILGELIVRKPIVPGKDYVDHLKKILKLIGTPDETTLREICTPEVVAFILSLSSEPGEDFNTLFGYKYTEGNLQPVSGVSPHGVDLLRKLLSFDHRKRPTAAEALAHPFFDGCHLPTGEPTANIIVDQHQDATYPVETWKRKRIGRFYGYVDSIKPNINYLSICTLDCYSLSTMVDEFSTRIAKEIKSLLPNTTGKSVLAVVNNIQHPNESYTKLLSDAEQLILFTESSETYKRLDEDMKNLSKSPVLNCASFNNAELQNNLFDVCLLIKSFNQLNVNDKQKLLKNLLSTLKTDGQVFVFESEWPKDKENHSSNPVDLIHHFHSATTSDKERYGFELVFARPLRSFVDEKYKSFHLCYVFKKIARQNDHSTFQDFLDQQQYSTNGVLRYEKIFGPGFVSTGGLDTTKEFVESLHLKDDQLVLDVGCGIGGGDIYMAKTYGCSVIGVDLSTNMVSIAYERLMGMTASKLKVSFEIGDVMSHEFEPNSFDVIYSRDTILHISDKMSLFARLYGWLKPGGQLFISDYTCAPKNEWSKEYEEYVIQRRYTLLTVPEYGKLLESVGFKDVDAKDATEKFVECLNMELERIEANKEDFIREFSSEDYEHLIEGWHGKLQRCAKGDQRWGVFHARK</sequence>
<proteinExistence type="predicted"/>
<dbReference type="CDD" id="cd02440">
    <property type="entry name" value="AdoMet_MTases"/>
    <property type="match status" value="1"/>
</dbReference>
<evidence type="ECO:0000256" key="6">
    <source>
        <dbReference type="ARBA" id="ARBA00022741"/>
    </source>
</evidence>
<dbReference type="PANTHER" id="PTHR44307:SF2">
    <property type="entry name" value="PHOSPHOETHANOLAMINE METHYLTRANSFERASE ISOFORM X1"/>
    <property type="match status" value="1"/>
</dbReference>
<accession>A0A814D7S8</accession>
<keyword evidence="8 13" id="KW-0067">ATP-binding</keyword>
<dbReference type="PROSITE" id="PS00107">
    <property type="entry name" value="PROTEIN_KINASE_ATP"/>
    <property type="match status" value="1"/>
</dbReference>
<dbReference type="GO" id="GO:0005524">
    <property type="term" value="F:ATP binding"/>
    <property type="evidence" value="ECO:0007669"/>
    <property type="project" value="UniProtKB-UniRule"/>
</dbReference>
<dbReference type="GO" id="GO:0032259">
    <property type="term" value="P:methylation"/>
    <property type="evidence" value="ECO:0007669"/>
    <property type="project" value="UniProtKB-KW"/>
</dbReference>
<evidence type="ECO:0000256" key="5">
    <source>
        <dbReference type="ARBA" id="ARBA00022679"/>
    </source>
</evidence>
<dbReference type="Gene3D" id="1.10.510.10">
    <property type="entry name" value="Transferase(Phosphotransferase) domain 1"/>
    <property type="match status" value="1"/>
</dbReference>
<evidence type="ECO:0000256" key="8">
    <source>
        <dbReference type="ARBA" id="ARBA00022840"/>
    </source>
</evidence>
<dbReference type="EMBL" id="CAJNOR010000569">
    <property type="protein sequence ID" value="CAF0950054.1"/>
    <property type="molecule type" value="Genomic_DNA"/>
</dbReference>
<evidence type="ECO:0000256" key="3">
    <source>
        <dbReference type="ARBA" id="ARBA00022527"/>
    </source>
</evidence>
<keyword evidence="16" id="KW-1185">Reference proteome</keyword>
<keyword evidence="3" id="KW-0723">Serine/threonine-protein kinase</keyword>
<dbReference type="InterPro" id="IPR000719">
    <property type="entry name" value="Prot_kinase_dom"/>
</dbReference>
<evidence type="ECO:0000256" key="1">
    <source>
        <dbReference type="ARBA" id="ARBA00004969"/>
    </source>
</evidence>
<dbReference type="Pfam" id="PF13649">
    <property type="entry name" value="Methyltransf_25"/>
    <property type="match status" value="1"/>
</dbReference>
<dbReference type="InterPro" id="IPR041698">
    <property type="entry name" value="Methyltransf_25"/>
</dbReference>
<comment type="catalytic activity">
    <reaction evidence="11">
        <text>phosphoethanolamine + S-adenosyl-L-methionine = N-methylethanolamine phosphate + S-adenosyl-L-homocysteine + H(+)</text>
        <dbReference type="Rhea" id="RHEA:20365"/>
        <dbReference type="ChEBI" id="CHEBI:15378"/>
        <dbReference type="ChEBI" id="CHEBI:57781"/>
        <dbReference type="ChEBI" id="CHEBI:57856"/>
        <dbReference type="ChEBI" id="CHEBI:58190"/>
        <dbReference type="ChEBI" id="CHEBI:59789"/>
        <dbReference type="EC" id="2.1.1.103"/>
    </reaction>
    <physiologicalReaction direction="left-to-right" evidence="11">
        <dbReference type="Rhea" id="RHEA:20366"/>
    </physiologicalReaction>
</comment>
<dbReference type="SMART" id="SM00220">
    <property type="entry name" value="S_TKc"/>
    <property type="match status" value="1"/>
</dbReference>
<organism evidence="15 16">
    <name type="scientific">Adineta ricciae</name>
    <name type="common">Rotifer</name>
    <dbReference type="NCBI Taxonomy" id="249248"/>
    <lineage>
        <taxon>Eukaryota</taxon>
        <taxon>Metazoa</taxon>
        <taxon>Spiralia</taxon>
        <taxon>Gnathifera</taxon>
        <taxon>Rotifera</taxon>
        <taxon>Eurotatoria</taxon>
        <taxon>Bdelloidea</taxon>
        <taxon>Adinetida</taxon>
        <taxon>Adinetidae</taxon>
        <taxon>Adineta</taxon>
    </lineage>
</organism>
<dbReference type="SUPFAM" id="SSF53335">
    <property type="entry name" value="S-adenosyl-L-methionine-dependent methyltransferases"/>
    <property type="match status" value="2"/>
</dbReference>
<evidence type="ECO:0000256" key="11">
    <source>
        <dbReference type="ARBA" id="ARBA00047622"/>
    </source>
</evidence>
<comment type="catalytic activity">
    <reaction evidence="10">
        <text>N,N-dimethylethanolamine phosphate + S-adenosyl-L-methionine = phosphocholine + S-adenosyl-L-homocysteine + H(+)</text>
        <dbReference type="Rhea" id="RHEA:25325"/>
        <dbReference type="ChEBI" id="CHEBI:15378"/>
        <dbReference type="ChEBI" id="CHEBI:57856"/>
        <dbReference type="ChEBI" id="CHEBI:58641"/>
        <dbReference type="ChEBI" id="CHEBI:59789"/>
        <dbReference type="ChEBI" id="CHEBI:295975"/>
        <dbReference type="EC" id="2.1.1.103"/>
    </reaction>
    <physiologicalReaction direction="left-to-right" evidence="10">
        <dbReference type="Rhea" id="RHEA:25326"/>
    </physiologicalReaction>
</comment>
<comment type="catalytic activity">
    <reaction evidence="12">
        <text>N-methylethanolamine phosphate + S-adenosyl-L-methionine = N,N-dimethylethanolamine phosphate + S-adenosyl-L-homocysteine + H(+)</text>
        <dbReference type="Rhea" id="RHEA:25321"/>
        <dbReference type="ChEBI" id="CHEBI:15378"/>
        <dbReference type="ChEBI" id="CHEBI:57781"/>
        <dbReference type="ChEBI" id="CHEBI:57856"/>
        <dbReference type="ChEBI" id="CHEBI:58641"/>
        <dbReference type="ChEBI" id="CHEBI:59789"/>
        <dbReference type="EC" id="2.1.1.103"/>
    </reaction>
    <physiologicalReaction direction="left-to-right" evidence="12">
        <dbReference type="Rhea" id="RHEA:25322"/>
    </physiologicalReaction>
</comment>
<dbReference type="InterPro" id="IPR011009">
    <property type="entry name" value="Kinase-like_dom_sf"/>
</dbReference>
<feature type="domain" description="Protein kinase" evidence="14">
    <location>
        <begin position="94"/>
        <end position="395"/>
    </location>
</feature>
<dbReference type="EC" id="2.1.1.103" evidence="9"/>
<dbReference type="Gene3D" id="3.40.50.150">
    <property type="entry name" value="Vaccinia Virus protein VP39"/>
    <property type="match status" value="2"/>
</dbReference>
<evidence type="ECO:0000256" key="10">
    <source>
        <dbReference type="ARBA" id="ARBA00047619"/>
    </source>
</evidence>
<dbReference type="Gene3D" id="3.30.200.20">
    <property type="entry name" value="Phosphorylase Kinase, domain 1"/>
    <property type="match status" value="1"/>
</dbReference>
<comment type="pathway">
    <text evidence="2">Lipid metabolism.</text>
</comment>
<evidence type="ECO:0000256" key="4">
    <source>
        <dbReference type="ARBA" id="ARBA00022603"/>
    </source>
</evidence>
<dbReference type="SUPFAM" id="SSF56112">
    <property type="entry name" value="Protein kinase-like (PK-like)"/>
    <property type="match status" value="1"/>
</dbReference>
<dbReference type="AlphaFoldDB" id="A0A814D7S8"/>
<feature type="binding site" evidence="13">
    <location>
        <position position="124"/>
    </location>
    <ligand>
        <name>ATP</name>
        <dbReference type="ChEBI" id="CHEBI:30616"/>
    </ligand>
</feature>
<reference evidence="15" key="1">
    <citation type="submission" date="2021-02" db="EMBL/GenBank/DDBJ databases">
        <authorList>
            <person name="Nowell W R."/>
        </authorList>
    </citation>
    <scope>NUCLEOTIDE SEQUENCE</scope>
</reference>
<evidence type="ECO:0000313" key="15">
    <source>
        <dbReference type="EMBL" id="CAF0950054.1"/>
    </source>
</evidence>